<gene>
    <name evidence="1" type="ORF">FKV68_13480</name>
</gene>
<dbReference type="SUPFAM" id="SSF53335">
    <property type="entry name" value="S-adenosyl-L-methionine-dependent methyltransferases"/>
    <property type="match status" value="1"/>
</dbReference>
<dbReference type="GO" id="GO:0008757">
    <property type="term" value="F:S-adenosylmethionine-dependent methyltransferase activity"/>
    <property type="evidence" value="ECO:0007669"/>
    <property type="project" value="InterPro"/>
</dbReference>
<dbReference type="RefSeq" id="WP_180938279.1">
    <property type="nucleotide sequence ID" value="NZ_CP041238.1"/>
</dbReference>
<proteinExistence type="predicted"/>
<dbReference type="GO" id="GO:0032259">
    <property type="term" value="P:methylation"/>
    <property type="evidence" value="ECO:0007669"/>
    <property type="project" value="UniProtKB-KW"/>
</dbReference>
<dbReference type="AlphaFoldDB" id="A0A859QL84"/>
<evidence type="ECO:0000313" key="1">
    <source>
        <dbReference type="EMBL" id="QLL62377.1"/>
    </source>
</evidence>
<keyword evidence="1" id="KW-0489">Methyltransferase</keyword>
<dbReference type="PANTHER" id="PTHR43861:SF1">
    <property type="entry name" value="TRANS-ACONITATE 2-METHYLTRANSFERASE"/>
    <property type="match status" value="1"/>
</dbReference>
<keyword evidence="2" id="KW-1185">Reference proteome</keyword>
<accession>A0A859QL84</accession>
<reference evidence="1 2" key="1">
    <citation type="submission" date="2019-06" db="EMBL/GenBank/DDBJ databases">
        <title>Complete genome sequence of Ensifer mexicanus ITTG R7 isolated from nodules of Acacia angustissima (Mill.) Kuntze.</title>
        <authorList>
            <person name="Rincon-Rosales R."/>
            <person name="Rogel M.A."/>
            <person name="Guerrero G."/>
            <person name="Rincon-Molina C.I."/>
            <person name="Lopez-Lopez A."/>
            <person name="Martinez-Romero E."/>
        </authorList>
    </citation>
    <scope>NUCLEOTIDE SEQUENCE [LARGE SCALE GENOMIC DNA]</scope>
    <source>
        <strain evidence="1 2">ITTG R7</strain>
    </source>
</reference>
<protein>
    <submittedName>
        <fullName evidence="1">Class I SAM-dependent methyltransferase</fullName>
    </submittedName>
</protein>
<dbReference type="Proteomes" id="UP000510721">
    <property type="component" value="Chromosome"/>
</dbReference>
<dbReference type="Gene3D" id="3.40.50.150">
    <property type="entry name" value="Vaccinia Virus protein VP39"/>
    <property type="match status" value="1"/>
</dbReference>
<dbReference type="InterPro" id="IPR029063">
    <property type="entry name" value="SAM-dependent_MTases_sf"/>
</dbReference>
<evidence type="ECO:0000313" key="2">
    <source>
        <dbReference type="Proteomes" id="UP000510721"/>
    </source>
</evidence>
<dbReference type="PANTHER" id="PTHR43861">
    <property type="entry name" value="TRANS-ACONITATE 2-METHYLTRANSFERASE-RELATED"/>
    <property type="match status" value="1"/>
</dbReference>
<dbReference type="Pfam" id="PF08241">
    <property type="entry name" value="Methyltransf_11"/>
    <property type="match status" value="1"/>
</dbReference>
<name>A0A859QL84_9HYPH</name>
<dbReference type="EMBL" id="CP041238">
    <property type="protein sequence ID" value="QLL62377.1"/>
    <property type="molecule type" value="Genomic_DNA"/>
</dbReference>
<dbReference type="KEGG" id="emx:FKV68_13480"/>
<dbReference type="InterPro" id="IPR013216">
    <property type="entry name" value="Methyltransf_11"/>
</dbReference>
<organism evidence="1 2">
    <name type="scientific">Sinorhizobium mexicanum</name>
    <dbReference type="NCBI Taxonomy" id="375549"/>
    <lineage>
        <taxon>Bacteria</taxon>
        <taxon>Pseudomonadati</taxon>
        <taxon>Pseudomonadota</taxon>
        <taxon>Alphaproteobacteria</taxon>
        <taxon>Hyphomicrobiales</taxon>
        <taxon>Rhizobiaceae</taxon>
        <taxon>Sinorhizobium/Ensifer group</taxon>
        <taxon>Sinorhizobium</taxon>
    </lineage>
</organism>
<sequence>MPPLRDETNAFYRDNAAAYANRERKAPAARLEHFLARLTPGARILELGCGGGQDSAYMLAKGYDVAPTDGSPELAAEAERLLGRQVDVVRFDEIAWRDVFDAVWAEACLLHVPRAELAGVLARILRALRGGGILHASFKAGNGEGHDRFGRYYNYPSRDWLMPLFKRNGWANVDILEADGGGYDGEPTRWLHVSAAKPISSEQQ</sequence>
<dbReference type="CDD" id="cd02440">
    <property type="entry name" value="AdoMet_MTases"/>
    <property type="match status" value="1"/>
</dbReference>
<keyword evidence="1" id="KW-0808">Transferase</keyword>